<dbReference type="EMBL" id="BAABEZ010000022">
    <property type="protein sequence ID" value="GAA4455874.1"/>
    <property type="molecule type" value="Genomic_DNA"/>
</dbReference>
<accession>A0ABP8MVX3</accession>
<dbReference type="RefSeq" id="WP_344826350.1">
    <property type="nucleotide sequence ID" value="NZ_BAABEZ010000022.1"/>
</dbReference>
<evidence type="ECO:0000313" key="2">
    <source>
        <dbReference type="EMBL" id="GAA4455874.1"/>
    </source>
</evidence>
<evidence type="ECO:0000313" key="3">
    <source>
        <dbReference type="Proteomes" id="UP001501410"/>
    </source>
</evidence>
<keyword evidence="1" id="KW-0732">Signal</keyword>
<comment type="caution">
    <text evidence="2">The sequence shown here is derived from an EMBL/GenBank/DDBJ whole genome shotgun (WGS) entry which is preliminary data.</text>
</comment>
<name>A0ABP8MVX3_9BACT</name>
<feature type="chain" id="PRO_5046415059" description="Lipoprotein" evidence="1">
    <location>
        <begin position="23"/>
        <end position="280"/>
    </location>
</feature>
<dbReference type="Proteomes" id="UP001501410">
    <property type="component" value="Unassembled WGS sequence"/>
</dbReference>
<sequence>MKSKFSLSVSLAATVAAGLLFCASCKKKDATDNSGPTDTDAAYASDQVQLEKAFEDVESIADQASMDGDMSTYRITGGCATTTYDTASATRKITIDFGPTDCLCSDGVYRRGKIIMTYTGHYRDSGYVHTLSFDNYYFNDNQLTGTRTVSNKGKNSSGQSYFSIDVNGAIILDKSAGTKKWTSSRTRTWTNGESTKTRLDDIYSVTGSGTVTRVDSSAFTGTITSPLIIATSCDWITQGTIEIVPSGTGKTRTLDYGSGTCDAVATLTVGSKSRTITLHR</sequence>
<evidence type="ECO:0008006" key="4">
    <source>
        <dbReference type="Google" id="ProtNLM"/>
    </source>
</evidence>
<evidence type="ECO:0000256" key="1">
    <source>
        <dbReference type="SAM" id="SignalP"/>
    </source>
</evidence>
<protein>
    <recommendedName>
        <fullName evidence="4">Lipoprotein</fullName>
    </recommendedName>
</protein>
<feature type="signal peptide" evidence="1">
    <location>
        <begin position="1"/>
        <end position="22"/>
    </location>
</feature>
<keyword evidence="3" id="KW-1185">Reference proteome</keyword>
<gene>
    <name evidence="2" type="ORF">GCM10023092_20270</name>
</gene>
<organism evidence="2 3">
    <name type="scientific">Rurimicrobium arvi</name>
    <dbReference type="NCBI Taxonomy" id="2049916"/>
    <lineage>
        <taxon>Bacteria</taxon>
        <taxon>Pseudomonadati</taxon>
        <taxon>Bacteroidota</taxon>
        <taxon>Chitinophagia</taxon>
        <taxon>Chitinophagales</taxon>
        <taxon>Chitinophagaceae</taxon>
        <taxon>Rurimicrobium</taxon>
    </lineage>
</organism>
<reference evidence="3" key="1">
    <citation type="journal article" date="2019" name="Int. J. Syst. Evol. Microbiol.">
        <title>The Global Catalogue of Microorganisms (GCM) 10K type strain sequencing project: providing services to taxonomists for standard genome sequencing and annotation.</title>
        <authorList>
            <consortium name="The Broad Institute Genomics Platform"/>
            <consortium name="The Broad Institute Genome Sequencing Center for Infectious Disease"/>
            <person name="Wu L."/>
            <person name="Ma J."/>
        </authorList>
    </citation>
    <scope>NUCLEOTIDE SEQUENCE [LARGE SCALE GENOMIC DNA]</scope>
    <source>
        <strain evidence="3">JCM 31921</strain>
    </source>
</reference>
<proteinExistence type="predicted"/>